<dbReference type="Proteomes" id="UP001307168">
    <property type="component" value="Unassembled WGS sequence"/>
</dbReference>
<accession>A0AAW9NJN4</accession>
<evidence type="ECO:0000313" key="1">
    <source>
        <dbReference type="EMBL" id="MEC0276890.1"/>
    </source>
</evidence>
<reference evidence="1 2" key="1">
    <citation type="submission" date="2023-03" db="EMBL/GenBank/DDBJ databases">
        <title>Bacillus Genome Sequencing.</title>
        <authorList>
            <person name="Dunlap C."/>
        </authorList>
    </citation>
    <scope>NUCLEOTIDE SEQUENCE [LARGE SCALE GENOMIC DNA]</scope>
    <source>
        <strain evidence="1 2">B-41290</strain>
    </source>
</reference>
<sequence length="140" mass="15917">MSRIIKHLGELATEETIQGLVGKLLHVPTNKHVINNPMEGDKEETVNAWFAGQVAGYEKAFLVYDYESGEFFDEPHVFYNILLTDGKGYMLELSESEIVELTDTEWTEMITEHQSIEIVTDTAQSLLVPDRKIILSDEVK</sequence>
<organism evidence="1 2">
    <name type="scientific">Peribacillus castrilensis</name>
    <dbReference type="NCBI Taxonomy" id="2897690"/>
    <lineage>
        <taxon>Bacteria</taxon>
        <taxon>Bacillati</taxon>
        <taxon>Bacillota</taxon>
        <taxon>Bacilli</taxon>
        <taxon>Bacillales</taxon>
        <taxon>Bacillaceae</taxon>
        <taxon>Peribacillus</taxon>
    </lineage>
</organism>
<dbReference type="RefSeq" id="WP_367408431.1">
    <property type="nucleotide sequence ID" value="NZ_JARNBH010000042.1"/>
</dbReference>
<gene>
    <name evidence="1" type="ORF">P4706_28270</name>
</gene>
<evidence type="ECO:0000313" key="2">
    <source>
        <dbReference type="Proteomes" id="UP001307168"/>
    </source>
</evidence>
<proteinExistence type="predicted"/>
<dbReference type="EMBL" id="JARNBH010000042">
    <property type="protein sequence ID" value="MEC0276890.1"/>
    <property type="molecule type" value="Genomic_DNA"/>
</dbReference>
<keyword evidence="2" id="KW-1185">Reference proteome</keyword>
<comment type="caution">
    <text evidence="1">The sequence shown here is derived from an EMBL/GenBank/DDBJ whole genome shotgun (WGS) entry which is preliminary data.</text>
</comment>
<name>A0AAW9NJN4_9BACI</name>
<protein>
    <submittedName>
        <fullName evidence="1">Uncharacterized protein</fullName>
    </submittedName>
</protein>
<dbReference type="AlphaFoldDB" id="A0AAW9NJN4"/>